<accession>A0A922L3G5</accession>
<keyword evidence="3" id="KW-1185">Reference proteome</keyword>
<gene>
    <name evidence="2" type="ORF">DERF_007705</name>
</gene>
<dbReference type="SUPFAM" id="SSF53098">
    <property type="entry name" value="Ribonuclease H-like"/>
    <property type="match status" value="1"/>
</dbReference>
<dbReference type="InterPro" id="IPR036397">
    <property type="entry name" value="RNaseH_sf"/>
</dbReference>
<dbReference type="InterPro" id="IPR003165">
    <property type="entry name" value="Piwi"/>
</dbReference>
<dbReference type="Pfam" id="PF02171">
    <property type="entry name" value="Piwi"/>
    <property type="match status" value="1"/>
</dbReference>
<dbReference type="AlphaFoldDB" id="A0A922L3G5"/>
<dbReference type="InterPro" id="IPR012337">
    <property type="entry name" value="RNaseH-like_sf"/>
</dbReference>
<name>A0A922L3G5_DERFA</name>
<feature type="domain" description="Piwi" evidence="1">
    <location>
        <begin position="327"/>
        <end position="614"/>
    </location>
</feature>
<dbReference type="Gene3D" id="3.30.420.10">
    <property type="entry name" value="Ribonuclease H-like superfamily/Ribonuclease H"/>
    <property type="match status" value="1"/>
</dbReference>
<reference evidence="2" key="1">
    <citation type="submission" date="2013-05" db="EMBL/GenBank/DDBJ databases">
        <authorList>
            <person name="Yim A.K.Y."/>
            <person name="Chan T.F."/>
            <person name="Ji K.M."/>
            <person name="Liu X.Y."/>
            <person name="Zhou J.W."/>
            <person name="Li R.Q."/>
            <person name="Yang K.Y."/>
            <person name="Li J."/>
            <person name="Li M."/>
            <person name="Law P.T.W."/>
            <person name="Wu Y.L."/>
            <person name="Cai Z.L."/>
            <person name="Qin H."/>
            <person name="Bao Y."/>
            <person name="Leung R.K.K."/>
            <person name="Ng P.K.S."/>
            <person name="Zou J."/>
            <person name="Zhong X.J."/>
            <person name="Ran P.X."/>
            <person name="Zhong N.S."/>
            <person name="Liu Z.G."/>
            <person name="Tsui S.K.W."/>
        </authorList>
    </citation>
    <scope>NUCLEOTIDE SEQUENCE</scope>
    <source>
        <strain evidence="2">Derf</strain>
        <tissue evidence="2">Whole organism</tissue>
    </source>
</reference>
<protein>
    <recommendedName>
        <fullName evidence="1">Piwi domain-containing protein</fullName>
    </recommendedName>
</protein>
<evidence type="ECO:0000313" key="3">
    <source>
        <dbReference type="Proteomes" id="UP000790347"/>
    </source>
</evidence>
<reference evidence="2" key="2">
    <citation type="journal article" date="2022" name="Res Sq">
        <title>Comparative Genomics Reveals Insights into the Divergent Evolution of Astigmatic Mites and Household Pest Adaptations.</title>
        <authorList>
            <person name="Xiong Q."/>
            <person name="Wan A.T.-Y."/>
            <person name="Liu X.-Y."/>
            <person name="Fung C.S.-H."/>
            <person name="Xiao X."/>
            <person name="Malainual N."/>
            <person name="Hou J."/>
            <person name="Wang L."/>
            <person name="Wang M."/>
            <person name="Yang K."/>
            <person name="Cui Y."/>
            <person name="Leung E."/>
            <person name="Nong W."/>
            <person name="Shin S.-K."/>
            <person name="Au S."/>
            <person name="Jeong K.Y."/>
            <person name="Chew F.T."/>
            <person name="Hui J."/>
            <person name="Leung T.F."/>
            <person name="Tungtrongchitr A."/>
            <person name="Zhong N."/>
            <person name="Liu Z."/>
            <person name="Tsui S."/>
        </authorList>
    </citation>
    <scope>NUCLEOTIDE SEQUENCE</scope>
    <source>
        <strain evidence="2">Derf</strain>
        <tissue evidence="2">Whole organism</tissue>
    </source>
</reference>
<dbReference type="PROSITE" id="PS50822">
    <property type="entry name" value="PIWI"/>
    <property type="match status" value="1"/>
</dbReference>
<dbReference type="PANTHER" id="PTHR22891">
    <property type="entry name" value="EUKARYOTIC TRANSLATION INITIATION FACTOR 2C"/>
    <property type="match status" value="1"/>
</dbReference>
<dbReference type="SMART" id="SM00950">
    <property type="entry name" value="Piwi"/>
    <property type="match status" value="1"/>
</dbReference>
<evidence type="ECO:0000313" key="2">
    <source>
        <dbReference type="EMBL" id="KAH9517003.1"/>
    </source>
</evidence>
<dbReference type="GO" id="GO:0003676">
    <property type="term" value="F:nucleic acid binding"/>
    <property type="evidence" value="ECO:0007669"/>
    <property type="project" value="InterPro"/>
</dbReference>
<proteinExistence type="predicted"/>
<dbReference type="Proteomes" id="UP000790347">
    <property type="component" value="Unassembled WGS sequence"/>
</dbReference>
<dbReference type="Gene3D" id="3.40.50.2300">
    <property type="match status" value="1"/>
</dbReference>
<sequence>MNKSEDNNNGIESTFTVKLNYFPLHFSPIVIYKYDVQITPPINRGEVSFKIIMQYMKQNSPTFFGCYYEDGFIYSRRSIVPNQIRRNNIVNFNNRYIISLKNSGKFSSLNEAGLNLKKIFHFLISKKKKVTNTDLFIQKEYPFPEDGISIIAGFRISITEMPESLIIVSKQTIIYDGKTQASLRPFELPEEANKAFSKELNCSPEEEYEFINECRKEIAECADSFGIKIDPKPLETNGSILCHPKMIPDSPNKPFYIKPSGTINMAILSFVPFDSEKMKEFETKFIEKTKFFGINLEKRFETQLVDVQNASEIDTVFQNLNIRDINFVLIGLSAHTRMDYIFEKVKSSATSCHGVVTQVFLTENFLLNDTMPEFFNSLAIKSCLKLGGQPNIIDPRYWNAFSFDPESTMMVGVSYYQFKLDNIGKNLFSHSIVASMDANFCQNISIERVSVKPNDKKLYKEIFQNLLKEYHKEHDIYPENIIVFHEKKYIDLKSVAESINKKVKVTSLLIDKNSPIRLFKNNGEKVPIGTSVNLDFQHLNRLEKEFVISAEIGAEAKRYKSIKYKIIIDDSKMPEDHIKHLCYSMCHFYFENFYINDAPFPLELAHQFAKKAARRCIGRNEINKVDSIEEIIDNFSQMVRVHDNLEYSVDE</sequence>
<evidence type="ECO:0000259" key="1">
    <source>
        <dbReference type="PROSITE" id="PS50822"/>
    </source>
</evidence>
<dbReference type="EMBL" id="ASGP02000003">
    <property type="protein sequence ID" value="KAH9517003.1"/>
    <property type="molecule type" value="Genomic_DNA"/>
</dbReference>
<comment type="caution">
    <text evidence="2">The sequence shown here is derived from an EMBL/GenBank/DDBJ whole genome shotgun (WGS) entry which is preliminary data.</text>
</comment>
<organism evidence="2 3">
    <name type="scientific">Dermatophagoides farinae</name>
    <name type="common">American house dust mite</name>
    <dbReference type="NCBI Taxonomy" id="6954"/>
    <lineage>
        <taxon>Eukaryota</taxon>
        <taxon>Metazoa</taxon>
        <taxon>Ecdysozoa</taxon>
        <taxon>Arthropoda</taxon>
        <taxon>Chelicerata</taxon>
        <taxon>Arachnida</taxon>
        <taxon>Acari</taxon>
        <taxon>Acariformes</taxon>
        <taxon>Sarcoptiformes</taxon>
        <taxon>Astigmata</taxon>
        <taxon>Psoroptidia</taxon>
        <taxon>Analgoidea</taxon>
        <taxon>Pyroglyphidae</taxon>
        <taxon>Dermatophagoidinae</taxon>
        <taxon>Dermatophagoides</taxon>
    </lineage>
</organism>